<evidence type="ECO:0000256" key="4">
    <source>
        <dbReference type="ARBA" id="ARBA00016902"/>
    </source>
</evidence>
<proteinExistence type="inferred from homology"/>
<dbReference type="InterPro" id="IPR008880">
    <property type="entry name" value="Trigger_fac_C"/>
</dbReference>
<dbReference type="EMBL" id="MFQY01000053">
    <property type="protein sequence ID" value="OGH89356.1"/>
    <property type="molecule type" value="Genomic_DNA"/>
</dbReference>
<dbReference type="PANTHER" id="PTHR30560:SF3">
    <property type="entry name" value="TRIGGER FACTOR-LIKE PROTEIN TIG, CHLOROPLASTIC"/>
    <property type="match status" value="1"/>
</dbReference>
<comment type="subcellular location">
    <subcellularLocation>
        <location evidence="9">Cytoplasm</location>
    </subcellularLocation>
    <text evidence="9">About half TF is bound to the ribosome near the polypeptide exit tunnel while the other half is free in the cytoplasm.</text>
</comment>
<gene>
    <name evidence="9" type="primary">tig</name>
    <name evidence="14" type="ORF">A2469_04840</name>
</gene>
<dbReference type="Proteomes" id="UP000178895">
    <property type="component" value="Unassembled WGS sequence"/>
</dbReference>
<dbReference type="SUPFAM" id="SSF54534">
    <property type="entry name" value="FKBP-like"/>
    <property type="match status" value="1"/>
</dbReference>
<evidence type="ECO:0000256" key="10">
    <source>
        <dbReference type="SAM" id="Coils"/>
    </source>
</evidence>
<evidence type="ECO:0000313" key="14">
    <source>
        <dbReference type="EMBL" id="OGH89356.1"/>
    </source>
</evidence>
<feature type="domain" description="Trigger factor ribosome-binding bacterial" evidence="12">
    <location>
        <begin position="1"/>
        <end position="144"/>
    </location>
</feature>
<dbReference type="GO" id="GO:0043335">
    <property type="term" value="P:protein unfolding"/>
    <property type="evidence" value="ECO:0007669"/>
    <property type="project" value="TreeGrafter"/>
</dbReference>
<dbReference type="SUPFAM" id="SSF109998">
    <property type="entry name" value="Triger factor/SurA peptide-binding domain-like"/>
    <property type="match status" value="1"/>
</dbReference>
<reference evidence="14 15" key="1">
    <citation type="journal article" date="2016" name="Nat. Commun.">
        <title>Thousands of microbial genomes shed light on interconnected biogeochemical processes in an aquifer system.</title>
        <authorList>
            <person name="Anantharaman K."/>
            <person name="Brown C.T."/>
            <person name="Hug L.A."/>
            <person name="Sharon I."/>
            <person name="Castelle C.J."/>
            <person name="Probst A.J."/>
            <person name="Thomas B.C."/>
            <person name="Singh A."/>
            <person name="Wilkins M.J."/>
            <person name="Karaoz U."/>
            <person name="Brodie E.L."/>
            <person name="Williams K.H."/>
            <person name="Hubbard S.S."/>
            <person name="Banfield J.F."/>
        </authorList>
    </citation>
    <scope>NUCLEOTIDE SEQUENCE [LARGE SCALE GENOMIC DNA]</scope>
</reference>
<dbReference type="AlphaFoldDB" id="A0A1F6NZL8"/>
<keyword evidence="7 9" id="KW-0413">Isomerase</keyword>
<keyword evidence="10" id="KW-0175">Coiled coil</keyword>
<comment type="similarity">
    <text evidence="2 9">Belongs to the FKBP-type PPIase family. Tig subfamily.</text>
</comment>
<keyword evidence="5 9" id="KW-0697">Rotamase</keyword>
<evidence type="ECO:0000313" key="15">
    <source>
        <dbReference type="Proteomes" id="UP000178895"/>
    </source>
</evidence>
<dbReference type="SUPFAM" id="SSF102735">
    <property type="entry name" value="Trigger factor ribosome-binding domain"/>
    <property type="match status" value="1"/>
</dbReference>
<dbReference type="GO" id="GO:0044183">
    <property type="term" value="F:protein folding chaperone"/>
    <property type="evidence" value="ECO:0007669"/>
    <property type="project" value="TreeGrafter"/>
</dbReference>
<dbReference type="InterPro" id="IPR027304">
    <property type="entry name" value="Trigger_fact/SurA_dom_sf"/>
</dbReference>
<dbReference type="PIRSF" id="PIRSF003095">
    <property type="entry name" value="Trigger_factor"/>
    <property type="match status" value="1"/>
</dbReference>
<evidence type="ECO:0000256" key="8">
    <source>
        <dbReference type="ARBA" id="ARBA00029986"/>
    </source>
</evidence>
<dbReference type="InterPro" id="IPR005215">
    <property type="entry name" value="Trig_fac"/>
</dbReference>
<evidence type="ECO:0000256" key="7">
    <source>
        <dbReference type="ARBA" id="ARBA00023235"/>
    </source>
</evidence>
<dbReference type="PANTHER" id="PTHR30560">
    <property type="entry name" value="TRIGGER FACTOR CHAPERONE AND PEPTIDYL-PROLYL CIS/TRANS ISOMERASE"/>
    <property type="match status" value="1"/>
</dbReference>
<dbReference type="Pfam" id="PF00254">
    <property type="entry name" value="FKBP_C"/>
    <property type="match status" value="1"/>
</dbReference>
<dbReference type="GO" id="GO:0051083">
    <property type="term" value="P:'de novo' cotranslational protein folding"/>
    <property type="evidence" value="ECO:0007669"/>
    <property type="project" value="TreeGrafter"/>
</dbReference>
<comment type="domain">
    <text evidence="9">Consists of 3 domains; the N-terminus binds the ribosome, the middle domain has PPIase activity, while the C-terminus has intrinsic chaperone activity on its own.</text>
</comment>
<dbReference type="Gene3D" id="3.10.50.40">
    <property type="match status" value="1"/>
</dbReference>
<feature type="domain" description="PPIase FKBP-type" evidence="11">
    <location>
        <begin position="161"/>
        <end position="238"/>
    </location>
</feature>
<dbReference type="GO" id="GO:0043022">
    <property type="term" value="F:ribosome binding"/>
    <property type="evidence" value="ECO:0007669"/>
    <property type="project" value="TreeGrafter"/>
</dbReference>
<evidence type="ECO:0000259" key="12">
    <source>
        <dbReference type="Pfam" id="PF05697"/>
    </source>
</evidence>
<feature type="coiled-coil region" evidence="10">
    <location>
        <begin position="322"/>
        <end position="401"/>
    </location>
</feature>
<comment type="catalytic activity">
    <reaction evidence="1 9">
        <text>[protein]-peptidylproline (omega=180) = [protein]-peptidylproline (omega=0)</text>
        <dbReference type="Rhea" id="RHEA:16237"/>
        <dbReference type="Rhea" id="RHEA-COMP:10747"/>
        <dbReference type="Rhea" id="RHEA-COMP:10748"/>
        <dbReference type="ChEBI" id="CHEBI:83833"/>
        <dbReference type="ChEBI" id="CHEBI:83834"/>
        <dbReference type="EC" id="5.2.1.8"/>
    </reaction>
</comment>
<comment type="caution">
    <text evidence="14">The sequence shown here is derived from an EMBL/GenBank/DDBJ whole genome shotgun (WGS) entry which is preliminary data.</text>
</comment>
<organism evidence="14 15">
    <name type="scientific">Candidatus Magasanikbacteria bacterium RIFOXYC2_FULL_40_16</name>
    <dbReference type="NCBI Taxonomy" id="1798703"/>
    <lineage>
        <taxon>Bacteria</taxon>
        <taxon>Candidatus Magasanikiibacteriota</taxon>
    </lineage>
</organism>
<protein>
    <recommendedName>
        <fullName evidence="4 9">Trigger factor</fullName>
        <shortName evidence="9">TF</shortName>
        <ecNumber evidence="3 9">5.2.1.8</ecNumber>
    </recommendedName>
    <alternativeName>
        <fullName evidence="8 9">PPIase</fullName>
    </alternativeName>
</protein>
<evidence type="ECO:0000259" key="11">
    <source>
        <dbReference type="Pfam" id="PF00254"/>
    </source>
</evidence>
<dbReference type="InterPro" id="IPR036611">
    <property type="entry name" value="Trigger_fac_ribosome-bd_sf"/>
</dbReference>
<dbReference type="GO" id="GO:0051301">
    <property type="term" value="P:cell division"/>
    <property type="evidence" value="ECO:0007669"/>
    <property type="project" value="UniProtKB-KW"/>
</dbReference>
<comment type="function">
    <text evidence="9">Involved in protein export. Acts as a chaperone by maintaining the newly synthesized protein in an open conformation. Functions as a peptidyl-prolyl cis-trans isomerase.</text>
</comment>
<evidence type="ECO:0000256" key="3">
    <source>
        <dbReference type="ARBA" id="ARBA00013194"/>
    </source>
</evidence>
<keyword evidence="9" id="KW-0132">Cell division</keyword>
<dbReference type="HAMAP" id="MF_00303">
    <property type="entry name" value="Trigger_factor_Tig"/>
    <property type="match status" value="1"/>
</dbReference>
<dbReference type="EC" id="5.2.1.8" evidence="3 9"/>
<dbReference type="GO" id="GO:0015031">
    <property type="term" value="P:protein transport"/>
    <property type="evidence" value="ECO:0007669"/>
    <property type="project" value="UniProtKB-UniRule"/>
</dbReference>
<dbReference type="InterPro" id="IPR008881">
    <property type="entry name" value="Trigger_fac_ribosome-bd_bac"/>
</dbReference>
<feature type="domain" description="Trigger factor C-terminal" evidence="13">
    <location>
        <begin position="261"/>
        <end position="422"/>
    </location>
</feature>
<keyword evidence="6 9" id="KW-0143">Chaperone</keyword>
<evidence type="ECO:0000256" key="6">
    <source>
        <dbReference type="ARBA" id="ARBA00023186"/>
    </source>
</evidence>
<dbReference type="GO" id="GO:0005737">
    <property type="term" value="C:cytoplasm"/>
    <property type="evidence" value="ECO:0007669"/>
    <property type="project" value="UniProtKB-SubCell"/>
</dbReference>
<evidence type="ECO:0000259" key="13">
    <source>
        <dbReference type="Pfam" id="PF05698"/>
    </source>
</evidence>
<dbReference type="Gene3D" id="3.30.70.1050">
    <property type="entry name" value="Trigger factor ribosome-binding domain"/>
    <property type="match status" value="1"/>
</dbReference>
<keyword evidence="9" id="KW-0963">Cytoplasm</keyword>
<sequence>MSHSLKKLEKSEIELTLTVAPADYEKHLQKAAQRLSERTTIKGFRKGKVPFDVVKKEVGEMAILQEALEDVIRETFYNAVTDEKLETIGMPKIDIEKIAPGNDIIYKATVGLMPKVELANLSKIEVKKEIKKVDDAKITETLDAIRGINATETPKDGPAVGTDKLVIDMDMKLDNVPIEGGQAKDYQVYLSEDHYVRGFNKEVEGLKKGEEKEFTLDFPDTHYQKMLAGKKVQFKIKVKEVLERHLPELTDEMAKKLGQDTVEKLKETIIKNLEAEAEQKAEQKTEIEMLEKIVADSKFEPIPTVIIDSERQKMFYELKSNLERHGVEIDQYLADIKKTEKELYEEFKTQAEKRAKAALVSRQVAIEQNLKVSEEELNQEIENMREIYKNEKETLERLNDAGVRESIATAIQNKKVVKWLKEKIVKNA</sequence>
<evidence type="ECO:0000256" key="9">
    <source>
        <dbReference type="HAMAP-Rule" id="MF_00303"/>
    </source>
</evidence>
<evidence type="ECO:0000256" key="5">
    <source>
        <dbReference type="ARBA" id="ARBA00023110"/>
    </source>
</evidence>
<evidence type="ECO:0000256" key="1">
    <source>
        <dbReference type="ARBA" id="ARBA00000971"/>
    </source>
</evidence>
<dbReference type="InterPro" id="IPR046357">
    <property type="entry name" value="PPIase_dom_sf"/>
</dbReference>
<dbReference type="Gene3D" id="1.10.3120.10">
    <property type="entry name" value="Trigger factor, C-terminal domain"/>
    <property type="match status" value="1"/>
</dbReference>
<dbReference type="InterPro" id="IPR001179">
    <property type="entry name" value="PPIase_FKBP_dom"/>
</dbReference>
<dbReference type="Pfam" id="PF05697">
    <property type="entry name" value="Trigger_N"/>
    <property type="match status" value="1"/>
</dbReference>
<dbReference type="Pfam" id="PF05698">
    <property type="entry name" value="Trigger_C"/>
    <property type="match status" value="1"/>
</dbReference>
<evidence type="ECO:0000256" key="2">
    <source>
        <dbReference type="ARBA" id="ARBA00005464"/>
    </source>
</evidence>
<accession>A0A1F6NZL8</accession>
<dbReference type="InterPro" id="IPR037041">
    <property type="entry name" value="Trigger_fac_C_sf"/>
</dbReference>
<dbReference type="GO" id="GO:0003755">
    <property type="term" value="F:peptidyl-prolyl cis-trans isomerase activity"/>
    <property type="evidence" value="ECO:0007669"/>
    <property type="project" value="UniProtKB-UniRule"/>
</dbReference>
<keyword evidence="9" id="KW-0131">Cell cycle</keyword>
<dbReference type="NCBIfam" id="TIGR00115">
    <property type="entry name" value="tig"/>
    <property type="match status" value="1"/>
</dbReference>
<name>A0A1F6NZL8_9BACT</name>